<proteinExistence type="predicted"/>
<dbReference type="Proteomes" id="UP000252733">
    <property type="component" value="Unassembled WGS sequence"/>
</dbReference>
<reference evidence="1 2" key="1">
    <citation type="submission" date="2018-07" db="EMBL/GenBank/DDBJ databases">
        <title>Freshwater and sediment microbial communities from various areas in North America, analyzing microbe dynamics in response to fracking.</title>
        <authorList>
            <person name="Lamendella R."/>
        </authorList>
    </citation>
    <scope>NUCLEOTIDE SEQUENCE [LARGE SCALE GENOMIC DNA]</scope>
    <source>
        <strain evidence="1 2">160A</strain>
    </source>
</reference>
<evidence type="ECO:0000313" key="1">
    <source>
        <dbReference type="EMBL" id="RCW30062.1"/>
    </source>
</evidence>
<sequence length="46" mass="5160">MLKVCKFINFIRGNRPETGKVFDCLEIGGGMMVKGVSEVENENQLQ</sequence>
<name>A0A368UMR3_9BACT</name>
<dbReference type="AlphaFoldDB" id="A0A368UMR3"/>
<evidence type="ECO:0000313" key="2">
    <source>
        <dbReference type="Proteomes" id="UP000252733"/>
    </source>
</evidence>
<protein>
    <submittedName>
        <fullName evidence="1">Uncharacterized protein</fullName>
    </submittedName>
</protein>
<comment type="caution">
    <text evidence="1">The sequence shown here is derived from an EMBL/GenBank/DDBJ whole genome shotgun (WGS) entry which is preliminary data.</text>
</comment>
<keyword evidence="2" id="KW-1185">Reference proteome</keyword>
<gene>
    <name evidence="1" type="ORF">DFO77_12474</name>
</gene>
<organism evidence="1 2">
    <name type="scientific">Marinilabilia salmonicolor</name>
    <dbReference type="NCBI Taxonomy" id="989"/>
    <lineage>
        <taxon>Bacteria</taxon>
        <taxon>Pseudomonadati</taxon>
        <taxon>Bacteroidota</taxon>
        <taxon>Bacteroidia</taxon>
        <taxon>Marinilabiliales</taxon>
        <taxon>Marinilabiliaceae</taxon>
        <taxon>Marinilabilia</taxon>
    </lineage>
</organism>
<accession>A0A368UMR3</accession>
<dbReference type="EMBL" id="QPIZ01000024">
    <property type="protein sequence ID" value="RCW30062.1"/>
    <property type="molecule type" value="Genomic_DNA"/>
</dbReference>